<keyword evidence="2" id="KW-0040">ANK repeat</keyword>
<organism evidence="3 4">
    <name type="scientific">Hyaloscypha variabilis (strain UAMH 11265 / GT02V1 / F)</name>
    <name type="common">Meliniomyces variabilis</name>
    <dbReference type="NCBI Taxonomy" id="1149755"/>
    <lineage>
        <taxon>Eukaryota</taxon>
        <taxon>Fungi</taxon>
        <taxon>Dikarya</taxon>
        <taxon>Ascomycota</taxon>
        <taxon>Pezizomycotina</taxon>
        <taxon>Leotiomycetes</taxon>
        <taxon>Helotiales</taxon>
        <taxon>Hyaloscyphaceae</taxon>
        <taxon>Hyaloscypha</taxon>
        <taxon>Hyaloscypha variabilis</taxon>
    </lineage>
</organism>
<evidence type="ECO:0000313" key="3">
    <source>
        <dbReference type="EMBL" id="PMD41846.1"/>
    </source>
</evidence>
<dbReference type="PANTHER" id="PTHR24123:SF33">
    <property type="entry name" value="PROTEIN HOS4"/>
    <property type="match status" value="1"/>
</dbReference>
<dbReference type="EMBL" id="KZ613944">
    <property type="protein sequence ID" value="PMD41846.1"/>
    <property type="molecule type" value="Genomic_DNA"/>
</dbReference>
<keyword evidence="1" id="KW-0677">Repeat</keyword>
<accession>A0A2J6RTK0</accession>
<reference evidence="3 4" key="1">
    <citation type="submission" date="2016-04" db="EMBL/GenBank/DDBJ databases">
        <title>A degradative enzymes factory behind the ericoid mycorrhizal symbiosis.</title>
        <authorList>
            <consortium name="DOE Joint Genome Institute"/>
            <person name="Martino E."/>
            <person name="Morin E."/>
            <person name="Grelet G."/>
            <person name="Kuo A."/>
            <person name="Kohler A."/>
            <person name="Daghino S."/>
            <person name="Barry K."/>
            <person name="Choi C."/>
            <person name="Cichocki N."/>
            <person name="Clum A."/>
            <person name="Copeland A."/>
            <person name="Hainaut M."/>
            <person name="Haridas S."/>
            <person name="Labutti K."/>
            <person name="Lindquist E."/>
            <person name="Lipzen A."/>
            <person name="Khouja H.-R."/>
            <person name="Murat C."/>
            <person name="Ohm R."/>
            <person name="Olson A."/>
            <person name="Spatafora J."/>
            <person name="Veneault-Fourrey C."/>
            <person name="Henrissat B."/>
            <person name="Grigoriev I."/>
            <person name="Martin F."/>
            <person name="Perotto S."/>
        </authorList>
    </citation>
    <scope>NUCLEOTIDE SEQUENCE [LARGE SCALE GENOMIC DNA]</scope>
    <source>
        <strain evidence="3 4">F</strain>
    </source>
</reference>
<name>A0A2J6RTK0_HYAVF</name>
<dbReference type="STRING" id="1149755.A0A2J6RTK0"/>
<dbReference type="SUPFAM" id="SSF48403">
    <property type="entry name" value="Ankyrin repeat"/>
    <property type="match status" value="1"/>
</dbReference>
<evidence type="ECO:0000313" key="4">
    <source>
        <dbReference type="Proteomes" id="UP000235786"/>
    </source>
</evidence>
<dbReference type="AlphaFoldDB" id="A0A2J6RTK0"/>
<proteinExistence type="predicted"/>
<keyword evidence="4" id="KW-1185">Reference proteome</keyword>
<dbReference type="Proteomes" id="UP000235786">
    <property type="component" value="Unassembled WGS sequence"/>
</dbReference>
<gene>
    <name evidence="3" type="ORF">L207DRAFT_554086</name>
</gene>
<dbReference type="Gene3D" id="1.25.40.20">
    <property type="entry name" value="Ankyrin repeat-containing domain"/>
    <property type="match status" value="2"/>
</dbReference>
<dbReference type="InterPro" id="IPR036770">
    <property type="entry name" value="Ankyrin_rpt-contain_sf"/>
</dbReference>
<dbReference type="InterPro" id="IPR051165">
    <property type="entry name" value="Multifunctional_ANK_Repeat"/>
</dbReference>
<sequence>MPEPETWGDSKYGELCRVRAVAPSQSQKCLTATQPGSCLTSSAASCNELAEGLVHSCATRQLDQLYSLLDQAQNTDPTTIPTPQYLLQEAAKNGQAEVVRCLFDSLPECRHLKPWTPRLPEGVSWNSVPRKWRIYEDGVIIDAIEEKDPIKVFEVFFDYGMSANYNLDRAISPLARAIGRKIDFAHFLLRKGADPNGRYIFEKDTFLGAAAIQPTPNMLNLLVQFGARLQGSQALRQAAQYRRICNARRLLELGADVNEVFTRPDYDRPYVERDAIWGCALHFAIKGGELNVPVQDSPAEMVQFLLDHGAQTDILDGAGKTPLQVAQVTRQRDVIQVFRKHSIEN</sequence>
<evidence type="ECO:0000256" key="2">
    <source>
        <dbReference type="ARBA" id="ARBA00023043"/>
    </source>
</evidence>
<evidence type="ECO:0000256" key="1">
    <source>
        <dbReference type="ARBA" id="ARBA00022737"/>
    </source>
</evidence>
<protein>
    <submittedName>
        <fullName evidence="3">Ankyrin repeat protein</fullName>
    </submittedName>
</protein>
<dbReference type="PANTHER" id="PTHR24123">
    <property type="entry name" value="ANKYRIN REPEAT-CONTAINING"/>
    <property type="match status" value="1"/>
</dbReference>
<dbReference type="OrthoDB" id="5364721at2759"/>